<protein>
    <submittedName>
        <fullName evidence="1">Uncharacterized protein</fullName>
    </submittedName>
</protein>
<name>A0A6C0KCH1_9ZZZZ</name>
<sequence>MHIDEAWIRKFADALGLSHTDALLSDRVTALARKIANLVSRSIRQRLKLLALLLEMLAGNAAVQTSRSYLESIASQTIGTLKNMTAKATRAFAELQRKAYAYLQTSKLSVWIGIVMAVVFVKTSCSRSAIERDPLSRWAVATKTAFSYFRNLMTALPASLSAIINAALDEITGMVEEGFYALGGLVSNLQTLCGRSAGNHRCSRVLTALRRLPPEISGKRAVILGVTDTKVALTKNGRNARAFAVSNKGTPLPVYFGALGTADANQPEVLRKSADFESCVFIPKKTCIERGLLAAGAGAEADVRGVCVLFSSNLYHAAPFFAAAVIPPTAEHVQLRNDLIQGELKTENLFQPVLGSMHDPDFVNVEACAYHPLLQRIFFCRRMRRETQRNTSQFQKGENIPVDATMFYTCEPFGHATLAGTYKTVANPELSLAIDERISDMEFYGDTLYIVTAMESDDGGSYKLFKQNLVYTRGKMFGKDFRIPSFAFTKPVKIGGAKSYKPEAVTCLGKRLVLATDSETTKTVGCEDFMFSVAKNEPGKVLSYVNIDGESVKKGCSGLCVIPL</sequence>
<dbReference type="EMBL" id="MN740856">
    <property type="protein sequence ID" value="QHU15399.1"/>
    <property type="molecule type" value="Genomic_DNA"/>
</dbReference>
<accession>A0A6C0KCH1</accession>
<proteinExistence type="predicted"/>
<organism evidence="1">
    <name type="scientific">viral metagenome</name>
    <dbReference type="NCBI Taxonomy" id="1070528"/>
    <lineage>
        <taxon>unclassified sequences</taxon>
        <taxon>metagenomes</taxon>
        <taxon>organismal metagenomes</taxon>
    </lineage>
</organism>
<dbReference type="AlphaFoldDB" id="A0A6C0KCH1"/>
<reference evidence="1" key="1">
    <citation type="journal article" date="2020" name="Nature">
        <title>Giant virus diversity and host interactions through global metagenomics.</title>
        <authorList>
            <person name="Schulz F."/>
            <person name="Roux S."/>
            <person name="Paez-Espino D."/>
            <person name="Jungbluth S."/>
            <person name="Walsh D.A."/>
            <person name="Denef V.J."/>
            <person name="McMahon K.D."/>
            <person name="Konstantinidis K.T."/>
            <person name="Eloe-Fadrosh E.A."/>
            <person name="Kyrpides N.C."/>
            <person name="Woyke T."/>
        </authorList>
    </citation>
    <scope>NUCLEOTIDE SEQUENCE</scope>
    <source>
        <strain evidence="1">GVMAG-S-1103017-68</strain>
    </source>
</reference>
<evidence type="ECO:0000313" key="1">
    <source>
        <dbReference type="EMBL" id="QHU15399.1"/>
    </source>
</evidence>